<proteinExistence type="inferred from homology"/>
<feature type="binding site" evidence="3">
    <location>
        <position position="220"/>
    </location>
    <ligand>
        <name>Ca(2+)</name>
        <dbReference type="ChEBI" id="CHEBI:29108"/>
    </ligand>
</feature>
<dbReference type="EMBL" id="JXCZ01000046">
    <property type="protein sequence ID" value="KOY77767.1"/>
    <property type="molecule type" value="Genomic_DNA"/>
</dbReference>
<dbReference type="EMBL" id="BDDX01000005">
    <property type="protein sequence ID" value="GAT90532.1"/>
    <property type="molecule type" value="Genomic_DNA"/>
</dbReference>
<organism evidence="6 12">
    <name type="scientific">Apilactobacillus kunkeei</name>
    <dbReference type="NCBI Taxonomy" id="148814"/>
    <lineage>
        <taxon>Bacteria</taxon>
        <taxon>Bacillati</taxon>
        <taxon>Bacillota</taxon>
        <taxon>Bacilli</taxon>
        <taxon>Lactobacillales</taxon>
        <taxon>Lactobacillaceae</taxon>
        <taxon>Apilactobacillus</taxon>
    </lineage>
</organism>
<evidence type="ECO:0000313" key="7">
    <source>
        <dbReference type="EMBL" id="KOY75969.1"/>
    </source>
</evidence>
<evidence type="ECO:0000313" key="9">
    <source>
        <dbReference type="Proteomes" id="UP000037749"/>
    </source>
</evidence>
<reference evidence="5 11" key="3">
    <citation type="journal article" date="2016" name="PeerJ">
        <title>Genome sequencing and analysis of the first complete genome of Lactobacillus kunkeei strain MP2, an Apis mellifera gut isolate.</title>
        <authorList>
            <person name="Asenjo F."/>
            <person name="Olmos A."/>
            <person name="Henriquez-Piskulich P."/>
            <person name="Polanco V."/>
            <person name="Aldea P."/>
            <person name="Ugalde J.A."/>
            <person name="Trombert A.N."/>
        </authorList>
    </citation>
    <scope>NUCLEOTIDE SEQUENCE [LARGE SCALE GENOMIC DNA]</scope>
    <source>
        <strain evidence="5 11">MP2</strain>
    </source>
</reference>
<reference evidence="6 12" key="4">
    <citation type="journal article" date="2016" name="Syst. Appl. Microbiol.">
        <title>Genomic characterization of a fructophilic bee symbiont Lactobacillus kunkeei reveals its niche-specific adaptation.</title>
        <authorList>
            <person name="Maeno S."/>
            <person name="Tanizawa Y."/>
            <person name="Kanesaki Y."/>
            <person name="Kubota E."/>
            <person name="Kumar H."/>
            <person name="Dicks L."/>
            <person name="Salminen S."/>
            <person name="Nakagawa J."/>
            <person name="Arita M."/>
            <person name="Endo A."/>
        </authorList>
    </citation>
    <scope>NUCLEOTIDE SEQUENCE [LARGE SCALE GENOMIC DNA]</scope>
    <source>
        <strain evidence="6 12">FF30-6</strain>
    </source>
</reference>
<feature type="binding site" evidence="3">
    <location>
        <position position="61"/>
    </location>
    <ligand>
        <name>Ca(2+)</name>
        <dbReference type="ChEBI" id="CHEBI:29108"/>
    </ligand>
</feature>
<evidence type="ECO:0000313" key="6">
    <source>
        <dbReference type="EMBL" id="GAT90532.1"/>
    </source>
</evidence>
<dbReference type="CDD" id="cd01051">
    <property type="entry name" value="Mn_catalase"/>
    <property type="match status" value="1"/>
</dbReference>
<feature type="binding site" evidence="2">
    <location>
        <position position="183"/>
    </location>
    <ligand>
        <name>Mn(2+)</name>
        <dbReference type="ChEBI" id="CHEBI:29035"/>
        <label>1</label>
    </ligand>
</feature>
<dbReference type="Proteomes" id="UP000067203">
    <property type="component" value="Chromosome"/>
</dbReference>
<dbReference type="Gene3D" id="1.20.1260.10">
    <property type="match status" value="1"/>
</dbReference>
<dbReference type="EMBL" id="JXCY01000007">
    <property type="protein sequence ID" value="KOY75969.1"/>
    <property type="molecule type" value="Genomic_DNA"/>
</dbReference>
<evidence type="ECO:0000256" key="4">
    <source>
        <dbReference type="SAM" id="MobiDB-lite"/>
    </source>
</evidence>
<dbReference type="RefSeq" id="WP_034532316.1">
    <property type="nucleotide sequence ID" value="NZ_BAABVX010000048.1"/>
</dbReference>
<dbReference type="KEGG" id="lku:APS55_03065"/>
<comment type="similarity">
    <text evidence="1">Belongs to the manganese catalase family.</text>
</comment>
<keyword evidence="3" id="KW-0106">Calcium</keyword>
<dbReference type="SUPFAM" id="SSF47240">
    <property type="entry name" value="Ferritin-like"/>
    <property type="match status" value="1"/>
</dbReference>
<evidence type="ECO:0000256" key="2">
    <source>
        <dbReference type="PIRSR" id="PIRSR607760-1"/>
    </source>
</evidence>
<feature type="binding site" evidence="2">
    <location>
        <position position="150"/>
    </location>
    <ligand>
        <name>Mn(2+)</name>
        <dbReference type="ChEBI" id="CHEBI:29035"/>
        <label>1</label>
    </ligand>
</feature>
<feature type="binding site" evidence="2">
    <location>
        <position position="35"/>
    </location>
    <ligand>
        <name>Mn(2+)</name>
        <dbReference type="ChEBI" id="CHEBI:29035"/>
        <label>1</label>
    </ligand>
</feature>
<accession>A0A087EN94</accession>
<sequence>MFRHTRKLQYNAKPDRPDPIMARRLQEALGGQWGETTGMMSYLSQGWSSTGDEKYKDLLLDTGTEEIGHVEMISTMIGYLLEGAPTTMTTEEMKNDPAKAALLSGMDPEHALVHGLNAGLNNPNGAAWNAGYVTSSGNLVADMRFNVVRESQARLQVSRLYDMTDDEGVRDMLKFLLARETQHQLQFMKAQEELEEKYGVIVPGNMHDIEHSEYAHVLMNFSDGDGSRAFDGQVAKDGQKFTFQENPEAMGGIPEVKPADPRLHNDQG</sequence>
<evidence type="ECO:0000256" key="3">
    <source>
        <dbReference type="PIRSR" id="PIRSR607760-2"/>
    </source>
</evidence>
<dbReference type="GO" id="GO:0046872">
    <property type="term" value="F:metal ion binding"/>
    <property type="evidence" value="ECO:0007669"/>
    <property type="project" value="UniProtKB-KW"/>
</dbReference>
<dbReference type="InterPro" id="IPR027407">
    <property type="entry name" value="Mn_catalase_C"/>
</dbReference>
<keyword evidence="2" id="KW-0464">Manganese</keyword>
<dbReference type="Proteomes" id="UP000037749">
    <property type="component" value="Unassembled WGS sequence"/>
</dbReference>
<reference evidence="11" key="2">
    <citation type="submission" date="2015-10" db="EMBL/GenBank/DDBJ databases">
        <title>Bioinformatic analysis of the first complete genome sequence of Lactobacillus kunkeei strain MP2, an Apis mellifera gut isolate.</title>
        <authorList>
            <person name="Asenjo F."/>
            <person name="Olmos A."/>
            <person name="Henriquez-Piskulich P."/>
            <person name="Aldea P."/>
            <person name="Ugalde J.A."/>
            <person name="Trombert A.N."/>
        </authorList>
    </citation>
    <scope>NUCLEOTIDE SEQUENCE [LARGE SCALE GENOMIC DNA]</scope>
    <source>
        <strain evidence="11">MP2</strain>
    </source>
</reference>
<dbReference type="Proteomes" id="UP000037778">
    <property type="component" value="Unassembled WGS sequence"/>
</dbReference>
<evidence type="ECO:0000313" key="5">
    <source>
        <dbReference type="EMBL" id="ALJ31272.1"/>
    </source>
</evidence>
<feature type="binding site" evidence="3">
    <location>
        <position position="57"/>
    </location>
    <ligand>
        <name>Ca(2+)</name>
        <dbReference type="ChEBI" id="CHEBI:29108"/>
    </ligand>
</feature>
<feature type="binding site" evidence="3">
    <location>
        <position position="224"/>
    </location>
    <ligand>
        <name>Ca(2+)</name>
        <dbReference type="ChEBI" id="CHEBI:29108"/>
    </ligand>
</feature>
<evidence type="ECO:0000313" key="11">
    <source>
        <dbReference type="Proteomes" id="UP000067203"/>
    </source>
</evidence>
<keyword evidence="10" id="KW-1185">Reference proteome</keyword>
<feature type="region of interest" description="Disordered" evidence="4">
    <location>
        <begin position="247"/>
        <end position="268"/>
    </location>
</feature>
<feature type="binding site" evidence="2">
    <location>
        <position position="66"/>
    </location>
    <ligand>
        <name>Mn(2+)</name>
        <dbReference type="ChEBI" id="CHEBI:29035"/>
        <label>2</label>
    </ligand>
</feature>
<feature type="compositionally biased region" description="Basic and acidic residues" evidence="4">
    <location>
        <begin position="257"/>
        <end position="268"/>
    </location>
</feature>
<dbReference type="PATRIC" id="fig|148814.10.peg.1361"/>
<comment type="cofactor">
    <cofactor evidence="3">
        <name>Ca(2+)</name>
        <dbReference type="ChEBI" id="CHEBI:29108"/>
    </cofactor>
    <text evidence="3">Binds 1 Ca(2+) ion per subunit.</text>
</comment>
<gene>
    <name evidence="5" type="ORF">APS55_03065</name>
    <name evidence="6" type="ORF">FF306_00633</name>
    <name evidence="7" type="ORF">RZ71_04000</name>
    <name evidence="8" type="ORF">RZ72_02900</name>
</gene>
<dbReference type="Gene3D" id="3.30.1530.10">
    <property type="entry name" value="manganese catalase, domain 2, chain A"/>
    <property type="match status" value="1"/>
</dbReference>
<dbReference type="OrthoDB" id="9800585at2"/>
<dbReference type="InterPro" id="IPR009078">
    <property type="entry name" value="Ferritin-like_SF"/>
</dbReference>
<dbReference type="AlphaFoldDB" id="A0A087EN94"/>
<evidence type="ECO:0000256" key="1">
    <source>
        <dbReference type="ARBA" id="ARBA00007644"/>
    </source>
</evidence>
<dbReference type="Proteomes" id="UP000186588">
    <property type="component" value="Unassembled WGS sequence"/>
</dbReference>
<keyword evidence="2" id="KW-0479">Metal-binding</keyword>
<dbReference type="InterPro" id="IPR012347">
    <property type="entry name" value="Ferritin-like"/>
</dbReference>
<evidence type="ECO:0000313" key="12">
    <source>
        <dbReference type="Proteomes" id="UP000186588"/>
    </source>
</evidence>
<dbReference type="EMBL" id="CP012920">
    <property type="protein sequence ID" value="ALJ31272.1"/>
    <property type="molecule type" value="Genomic_DNA"/>
</dbReference>
<dbReference type="eggNOG" id="COG3546">
    <property type="taxonomic scope" value="Bacteria"/>
</dbReference>
<feature type="binding site" evidence="3">
    <location>
        <position position="222"/>
    </location>
    <ligand>
        <name>Ca(2+)</name>
        <dbReference type="ChEBI" id="CHEBI:29108"/>
    </ligand>
</feature>
<dbReference type="Pfam" id="PF05067">
    <property type="entry name" value="Mn_catalase"/>
    <property type="match status" value="1"/>
</dbReference>
<dbReference type="InterPro" id="IPR039377">
    <property type="entry name" value="Mn_catalase_dom"/>
</dbReference>
<reference evidence="9 10" key="1">
    <citation type="journal article" date="2015" name="Genome Biol. Evol.">
        <title>Functionally Structured Genomes in Lactobacillus kunkeei Colonizing the Honey Crop and Food Products of Honeybees and Stingless Bees.</title>
        <authorList>
            <person name="Tamarit D."/>
            <person name="Ellegaard K.M."/>
            <person name="Wikander J."/>
            <person name="Olofsson T."/>
            <person name="Vasquez A."/>
            <person name="Andersson S.G."/>
        </authorList>
    </citation>
    <scope>NUCLEOTIDE SEQUENCE [LARGE SCALE GENOMIC DNA]</scope>
    <source>
        <strain evidence="7 10">LAko</strain>
        <strain evidence="8 9">LAla</strain>
    </source>
</reference>
<comment type="cofactor">
    <cofactor evidence="2">
        <name>Mn(2+)</name>
        <dbReference type="ChEBI" id="CHEBI:29035"/>
    </cofactor>
    <text evidence="2">Binds 2 manganese ions per subunit.</text>
</comment>
<name>A0A087EN94_9LACO</name>
<dbReference type="InterPro" id="IPR007760">
    <property type="entry name" value="Mn_catalase"/>
</dbReference>
<feature type="binding site" evidence="2">
    <location>
        <position position="69"/>
    </location>
    <ligand>
        <name>Mn(2+)</name>
        <dbReference type="ChEBI" id="CHEBI:29035"/>
        <label>1</label>
    </ligand>
</feature>
<evidence type="ECO:0000313" key="8">
    <source>
        <dbReference type="EMBL" id="KOY77767.1"/>
    </source>
</evidence>
<evidence type="ECO:0000313" key="10">
    <source>
        <dbReference type="Proteomes" id="UP000037778"/>
    </source>
</evidence>
<protein>
    <submittedName>
        <fullName evidence="5">Manganese catalase</fullName>
    </submittedName>
    <submittedName>
        <fullName evidence="6">Mn-containing catalase</fullName>
    </submittedName>
</protein>